<organism evidence="2 3">
    <name type="scientific">Frondihabitans sucicola</name>
    <dbReference type="NCBI Taxonomy" id="1268041"/>
    <lineage>
        <taxon>Bacteria</taxon>
        <taxon>Bacillati</taxon>
        <taxon>Actinomycetota</taxon>
        <taxon>Actinomycetes</taxon>
        <taxon>Micrococcales</taxon>
        <taxon>Microbacteriaceae</taxon>
        <taxon>Frondihabitans</taxon>
    </lineage>
</organism>
<dbReference type="EMBL" id="AP027733">
    <property type="protein sequence ID" value="BDZ52453.1"/>
    <property type="molecule type" value="Genomic_DNA"/>
</dbReference>
<keyword evidence="1" id="KW-1133">Transmembrane helix</keyword>
<gene>
    <name evidence="2" type="ORF">GCM10025867_46940</name>
</gene>
<evidence type="ECO:0000256" key="1">
    <source>
        <dbReference type="SAM" id="Phobius"/>
    </source>
</evidence>
<evidence type="ECO:0000313" key="3">
    <source>
        <dbReference type="Proteomes" id="UP001321486"/>
    </source>
</evidence>
<protein>
    <submittedName>
        <fullName evidence="2">Uncharacterized protein</fullName>
    </submittedName>
</protein>
<evidence type="ECO:0000313" key="2">
    <source>
        <dbReference type="EMBL" id="BDZ52453.1"/>
    </source>
</evidence>
<feature type="transmembrane region" description="Helical" evidence="1">
    <location>
        <begin position="33"/>
        <end position="56"/>
    </location>
</feature>
<sequence length="79" mass="8689">MYLAASIAAMLVSAVLAYFIPTSWGVVHEIIVVPLHAITAVSLIVALISGITMNSLRTERLRVGKTQKESRLGRFFKFN</sequence>
<accession>A0ABN6Y5K2</accession>
<keyword evidence="2" id="KW-0614">Plasmid</keyword>
<keyword evidence="3" id="KW-1185">Reference proteome</keyword>
<reference evidence="3" key="1">
    <citation type="journal article" date="2019" name="Int. J. Syst. Evol. Microbiol.">
        <title>The Global Catalogue of Microorganisms (GCM) 10K type strain sequencing project: providing services to taxonomists for standard genome sequencing and annotation.</title>
        <authorList>
            <consortium name="The Broad Institute Genomics Platform"/>
            <consortium name="The Broad Institute Genome Sequencing Center for Infectious Disease"/>
            <person name="Wu L."/>
            <person name="Ma J."/>
        </authorList>
    </citation>
    <scope>NUCLEOTIDE SEQUENCE [LARGE SCALE GENOMIC DNA]</scope>
    <source>
        <strain evidence="3">NBRC 108728</strain>
    </source>
</reference>
<keyword evidence="1" id="KW-0812">Transmembrane</keyword>
<proteinExistence type="predicted"/>
<name>A0ABN6Y5K2_9MICO</name>
<geneLocation type="plasmid" evidence="2 3">
    <name>pNBRC108728a</name>
</geneLocation>
<dbReference type="Proteomes" id="UP001321486">
    <property type="component" value="Plasmid pNBRC108728a"/>
</dbReference>
<keyword evidence="1" id="KW-0472">Membrane</keyword>